<gene>
    <name evidence="1" type="ORF">PtoMrB4_49630</name>
</gene>
<sequence>MSSKTEIIQQFIASGEADFAAANSSNAYYCSHHPSITPLVKKPPKELDDATLQAFYYYLLLNGGTPPVESQRHLDLLTAAATDAARVLAEHGYPRCRLKRWEMVLLFGGEMTLEAHARRLALLAQVGRFAHQPGMLAKAAKLKAEFGEDAWLHSEITRVLQAVPFARLAFDRDNLDFSLAFIGVLFIFLLGADDADQRLLFAWFKQATDALQDIPHYKTRDEQVRSLVWVLFRFADAAKANGLVQALLAEYGETWCREYSA</sequence>
<dbReference type="RefSeq" id="WP_172434746.1">
    <property type="nucleotide sequence ID" value="NZ_AP022642.1"/>
</dbReference>
<dbReference type="KEGG" id="poj:PtoMrB4_49630"/>
<dbReference type="Proteomes" id="UP000501237">
    <property type="component" value="Chromosome"/>
</dbReference>
<accession>A0A679GI67</accession>
<evidence type="ECO:0000313" key="1">
    <source>
        <dbReference type="EMBL" id="BCA30986.1"/>
    </source>
</evidence>
<dbReference type="AlphaFoldDB" id="A0A679GI67"/>
<protein>
    <submittedName>
        <fullName evidence="1">Uncharacterized protein</fullName>
    </submittedName>
</protein>
<organism evidence="1 2">
    <name type="scientific">Metapseudomonas otitidis</name>
    <dbReference type="NCBI Taxonomy" id="319939"/>
    <lineage>
        <taxon>Bacteria</taxon>
        <taxon>Pseudomonadati</taxon>
        <taxon>Pseudomonadota</taxon>
        <taxon>Gammaproteobacteria</taxon>
        <taxon>Pseudomonadales</taxon>
        <taxon>Pseudomonadaceae</taxon>
        <taxon>Metapseudomonas</taxon>
    </lineage>
</organism>
<dbReference type="EMBL" id="AP022642">
    <property type="protein sequence ID" value="BCA30986.1"/>
    <property type="molecule type" value="Genomic_DNA"/>
</dbReference>
<evidence type="ECO:0000313" key="2">
    <source>
        <dbReference type="Proteomes" id="UP000501237"/>
    </source>
</evidence>
<name>A0A679GI67_9GAMM</name>
<reference evidence="1 2" key="1">
    <citation type="journal article" date="2020" name="Microbiol. Resour. Announc.">
        <title>Complete genome sequence of Pseudomonas otitidis strain MrB4, isolated from Lake Biwa in Japan.</title>
        <authorList>
            <person name="Miyazaki K."/>
            <person name="Hase E."/>
            <person name="Maruya T."/>
        </authorList>
    </citation>
    <scope>NUCLEOTIDE SEQUENCE [LARGE SCALE GENOMIC DNA]</scope>
    <source>
        <strain evidence="1 2">MrB4</strain>
    </source>
</reference>
<dbReference type="GeneID" id="57400193"/>
<proteinExistence type="predicted"/>